<dbReference type="EMBL" id="PEXV01000069">
    <property type="protein sequence ID" value="PIS41655.1"/>
    <property type="molecule type" value="Genomic_DNA"/>
</dbReference>
<dbReference type="GO" id="GO:0005886">
    <property type="term" value="C:plasma membrane"/>
    <property type="evidence" value="ECO:0007669"/>
    <property type="project" value="UniProtKB-SubCell"/>
</dbReference>
<keyword evidence="2" id="KW-1003">Cell membrane</keyword>
<dbReference type="GO" id="GO:0016780">
    <property type="term" value="F:phosphotransferase activity, for other substituted phosphate groups"/>
    <property type="evidence" value="ECO:0007669"/>
    <property type="project" value="InterPro"/>
</dbReference>
<dbReference type="CDD" id="cd06853">
    <property type="entry name" value="GT_WecA_like"/>
    <property type="match status" value="1"/>
</dbReference>
<dbReference type="PANTHER" id="PTHR22926">
    <property type="entry name" value="PHOSPHO-N-ACETYLMURAMOYL-PENTAPEPTIDE-TRANSFERASE"/>
    <property type="match status" value="1"/>
</dbReference>
<feature type="transmembrane region" description="Helical" evidence="7">
    <location>
        <begin position="51"/>
        <end position="75"/>
    </location>
</feature>
<dbReference type="Pfam" id="PF00953">
    <property type="entry name" value="Glycos_transf_4"/>
    <property type="match status" value="1"/>
</dbReference>
<feature type="transmembrane region" description="Helical" evidence="7">
    <location>
        <begin position="336"/>
        <end position="354"/>
    </location>
</feature>
<dbReference type="GO" id="GO:0071555">
    <property type="term" value="P:cell wall organization"/>
    <property type="evidence" value="ECO:0007669"/>
    <property type="project" value="TreeGrafter"/>
</dbReference>
<dbReference type="InterPro" id="IPR000715">
    <property type="entry name" value="Glycosyl_transferase_4"/>
</dbReference>
<evidence type="ECO:0000256" key="7">
    <source>
        <dbReference type="SAM" id="Phobius"/>
    </source>
</evidence>
<protein>
    <recommendedName>
        <fullName evidence="10">Undecaprenyl-phosphate alpha-N-acetylglucosaminyl 1-phosphate transferase</fullName>
    </recommendedName>
</protein>
<evidence type="ECO:0000256" key="2">
    <source>
        <dbReference type="ARBA" id="ARBA00022475"/>
    </source>
</evidence>
<accession>A0A2H0YT31</accession>
<feature type="transmembrane region" description="Helical" evidence="7">
    <location>
        <begin position="214"/>
        <end position="230"/>
    </location>
</feature>
<evidence type="ECO:0000256" key="4">
    <source>
        <dbReference type="ARBA" id="ARBA00022692"/>
    </source>
</evidence>
<keyword evidence="5 7" id="KW-1133">Transmembrane helix</keyword>
<feature type="transmembrane region" description="Helical" evidence="7">
    <location>
        <begin position="237"/>
        <end position="256"/>
    </location>
</feature>
<dbReference type="AlphaFoldDB" id="A0A2H0YT31"/>
<dbReference type="PANTHER" id="PTHR22926:SF3">
    <property type="entry name" value="UNDECAPRENYL-PHOSPHATE ALPHA-N-ACETYLGLUCOSAMINYL 1-PHOSPHATE TRANSFERASE"/>
    <property type="match status" value="1"/>
</dbReference>
<name>A0A2H0YT31_9BACT</name>
<evidence type="ECO:0000256" key="3">
    <source>
        <dbReference type="ARBA" id="ARBA00022679"/>
    </source>
</evidence>
<evidence type="ECO:0000256" key="5">
    <source>
        <dbReference type="ARBA" id="ARBA00022989"/>
    </source>
</evidence>
<dbReference type="GO" id="GO:0044038">
    <property type="term" value="P:cell wall macromolecule biosynthetic process"/>
    <property type="evidence" value="ECO:0007669"/>
    <property type="project" value="TreeGrafter"/>
</dbReference>
<sequence>MWVYVFVFCVTVLIGVVSTKIVQKLAHHFNIVDDPDTAPERKRQRNPIPLLGGWAVYISVLVGIAVSLLVSHLLIDSFLSVRQLLGILFGGLIIVMGGSLDDRKGLRAIQQMFFPVLAILVVVLFGVGVDYITSPFGGVLILDSIKIQILQFGDTAYHLTLWSDLFTFMWLLVLMYATKLLDGVDGLASGVGVIGSMLLFGLSLTPIVDQPGTAMLSIIIAGAFFGFWIFNKYPARIYLGEGGSILVGFFLGLLAIISGAKIATALLILALPILDVVWVIITRLSQGKKIWQADRLHLHFRLQDKGMNPQTVLYIFYALSLLFGVSALFANAWIKFILLILAASLSCTLILFAIKKRTSSI</sequence>
<feature type="transmembrane region" description="Helical" evidence="7">
    <location>
        <begin position="112"/>
        <end position="136"/>
    </location>
</feature>
<dbReference type="GO" id="GO:0009103">
    <property type="term" value="P:lipopolysaccharide biosynthetic process"/>
    <property type="evidence" value="ECO:0007669"/>
    <property type="project" value="TreeGrafter"/>
</dbReference>
<keyword evidence="6 7" id="KW-0472">Membrane</keyword>
<comment type="subcellular location">
    <subcellularLocation>
        <location evidence="1">Cell membrane</location>
        <topology evidence="1">Multi-pass membrane protein</topology>
    </subcellularLocation>
</comment>
<feature type="transmembrane region" description="Helical" evidence="7">
    <location>
        <begin position="81"/>
        <end position="100"/>
    </location>
</feature>
<feature type="transmembrane region" description="Helical" evidence="7">
    <location>
        <begin position="311"/>
        <end position="330"/>
    </location>
</feature>
<comment type="caution">
    <text evidence="8">The sequence shown here is derived from an EMBL/GenBank/DDBJ whole genome shotgun (WGS) entry which is preliminary data.</text>
</comment>
<dbReference type="Proteomes" id="UP000228711">
    <property type="component" value="Unassembled WGS sequence"/>
</dbReference>
<proteinExistence type="predicted"/>
<evidence type="ECO:0000256" key="1">
    <source>
        <dbReference type="ARBA" id="ARBA00004651"/>
    </source>
</evidence>
<feature type="transmembrane region" description="Helical" evidence="7">
    <location>
        <begin position="156"/>
        <end position="175"/>
    </location>
</feature>
<feature type="transmembrane region" description="Helical" evidence="7">
    <location>
        <begin position="187"/>
        <end position="208"/>
    </location>
</feature>
<evidence type="ECO:0000313" key="8">
    <source>
        <dbReference type="EMBL" id="PIS41655.1"/>
    </source>
</evidence>
<evidence type="ECO:0008006" key="10">
    <source>
        <dbReference type="Google" id="ProtNLM"/>
    </source>
</evidence>
<evidence type="ECO:0000313" key="9">
    <source>
        <dbReference type="Proteomes" id="UP000228711"/>
    </source>
</evidence>
<reference evidence="9" key="1">
    <citation type="submission" date="2017-09" db="EMBL/GenBank/DDBJ databases">
        <title>Depth-based differentiation of microbial function through sediment-hosted aquifers and enrichment of novel symbionts in the deep terrestrial subsurface.</title>
        <authorList>
            <person name="Probst A.J."/>
            <person name="Ladd B."/>
            <person name="Jarett J.K."/>
            <person name="Geller-Mcgrath D.E."/>
            <person name="Sieber C.M.K."/>
            <person name="Emerson J.B."/>
            <person name="Anantharaman K."/>
            <person name="Thomas B.C."/>
            <person name="Malmstrom R."/>
            <person name="Stieglmeier M."/>
            <person name="Klingl A."/>
            <person name="Woyke T."/>
            <person name="Ryan C.M."/>
            <person name="Banfield J.F."/>
        </authorList>
    </citation>
    <scope>NUCLEOTIDE SEQUENCE [LARGE SCALE GENOMIC DNA]</scope>
</reference>
<gene>
    <name evidence="8" type="ORF">COT25_01980</name>
</gene>
<keyword evidence="4 7" id="KW-0812">Transmembrane</keyword>
<evidence type="ECO:0000256" key="6">
    <source>
        <dbReference type="ARBA" id="ARBA00023136"/>
    </source>
</evidence>
<organism evidence="8 9">
    <name type="scientific">Candidatus Kerfeldbacteria bacterium CG08_land_8_20_14_0_20_42_7</name>
    <dbReference type="NCBI Taxonomy" id="2014245"/>
    <lineage>
        <taxon>Bacteria</taxon>
        <taxon>Candidatus Kerfeldiibacteriota</taxon>
    </lineage>
</organism>
<feature type="transmembrane region" description="Helical" evidence="7">
    <location>
        <begin position="262"/>
        <end position="281"/>
    </location>
</feature>
<keyword evidence="3" id="KW-0808">Transferase</keyword>